<sequence length="163" mass="17623">MKSEAVIPEQEAADDRSIALLLLLPELRPAPHIWSVGHRRSRPVEATQTQISTSLRFLSISELQKIPMDERRSYNIAPYKDSVKPSGVDEQTSSSQGVSNYGCEVAMDPVSALMHLAISMFLLVATGSAAPPPRSTCQNAYQSPSAPAHGPPLAERGRERGCG</sequence>
<name>A0A9N7Y115_PLEPL</name>
<evidence type="ECO:0000256" key="1">
    <source>
        <dbReference type="SAM" id="MobiDB-lite"/>
    </source>
</evidence>
<feature type="compositionally biased region" description="Polar residues" evidence="1">
    <location>
        <begin position="135"/>
        <end position="145"/>
    </location>
</feature>
<dbReference type="AlphaFoldDB" id="A0A9N7Y115"/>
<dbReference type="EMBL" id="CADEAL010000065">
    <property type="protein sequence ID" value="CAB1413670.1"/>
    <property type="molecule type" value="Genomic_DNA"/>
</dbReference>
<feature type="region of interest" description="Disordered" evidence="1">
    <location>
        <begin position="132"/>
        <end position="163"/>
    </location>
</feature>
<dbReference type="Proteomes" id="UP001153269">
    <property type="component" value="Unassembled WGS sequence"/>
</dbReference>
<proteinExistence type="predicted"/>
<comment type="caution">
    <text evidence="2">The sequence shown here is derived from an EMBL/GenBank/DDBJ whole genome shotgun (WGS) entry which is preliminary data.</text>
</comment>
<keyword evidence="3" id="KW-1185">Reference proteome</keyword>
<gene>
    <name evidence="2" type="ORF">PLEPLA_LOCUS1371</name>
</gene>
<evidence type="ECO:0000313" key="3">
    <source>
        <dbReference type="Proteomes" id="UP001153269"/>
    </source>
</evidence>
<organism evidence="2 3">
    <name type="scientific">Pleuronectes platessa</name>
    <name type="common">European plaice</name>
    <dbReference type="NCBI Taxonomy" id="8262"/>
    <lineage>
        <taxon>Eukaryota</taxon>
        <taxon>Metazoa</taxon>
        <taxon>Chordata</taxon>
        <taxon>Craniata</taxon>
        <taxon>Vertebrata</taxon>
        <taxon>Euteleostomi</taxon>
        <taxon>Actinopterygii</taxon>
        <taxon>Neopterygii</taxon>
        <taxon>Teleostei</taxon>
        <taxon>Neoteleostei</taxon>
        <taxon>Acanthomorphata</taxon>
        <taxon>Carangaria</taxon>
        <taxon>Pleuronectiformes</taxon>
        <taxon>Pleuronectoidei</taxon>
        <taxon>Pleuronectidae</taxon>
        <taxon>Pleuronectes</taxon>
    </lineage>
</organism>
<accession>A0A9N7Y115</accession>
<reference evidence="2" key="1">
    <citation type="submission" date="2020-03" db="EMBL/GenBank/DDBJ databases">
        <authorList>
            <person name="Weist P."/>
        </authorList>
    </citation>
    <scope>NUCLEOTIDE SEQUENCE</scope>
</reference>
<evidence type="ECO:0000313" key="2">
    <source>
        <dbReference type="EMBL" id="CAB1413670.1"/>
    </source>
</evidence>
<protein>
    <submittedName>
        <fullName evidence="2">Uncharacterized protein</fullName>
    </submittedName>
</protein>